<keyword evidence="2" id="KW-0808">Transferase</keyword>
<sequence>MRILLLTTGLKLGGAEQQVAALARQFSALGHAVAVASLAQGQDVALHESVTVVQLAMRKTPQSMARALWRLRAFIRQWQPDIIHAHMIHANLFGRMLGAISSAAPPVICTAHSAREGGRLRMLAYRLTDRWSQLTTHVSPEGRQAMIAARAVPASRITIMPNGIDTAQFRPDVDQRLRTRAALGLQESTRLLINVGRLVKEKAQGTLIDAFARLTPDLDARLLIVGEGLLRGSLEQRIRDHQLTKRVHLIGARQDIPTLLNAADLFVLSSDIEGMPLALGEALACELPVVATDAAGVAELLGECGEIVPRGDPAALAAAMRRALDAGHGDANAQAARRARIVSNFSLEAVALQWLDCYARLITAKHTGSAEAVR</sequence>
<reference evidence="2" key="1">
    <citation type="submission" date="2022-06" db="EMBL/GenBank/DDBJ databases">
        <authorList>
            <person name="Lu C.-H."/>
        </authorList>
    </citation>
    <scope>NUCLEOTIDE SEQUENCE</scope>
    <source>
        <strain evidence="2">21MJYT02-11</strain>
    </source>
</reference>
<dbReference type="EC" id="2.4.-.-" evidence="2"/>
<evidence type="ECO:0000313" key="2">
    <source>
        <dbReference type="EMBL" id="MCO5398475.1"/>
    </source>
</evidence>
<evidence type="ECO:0000259" key="1">
    <source>
        <dbReference type="Pfam" id="PF13439"/>
    </source>
</evidence>
<accession>A0ABT1AJ91</accession>
<name>A0ABT1AJ91_9RALS</name>
<evidence type="ECO:0000313" key="3">
    <source>
        <dbReference type="Proteomes" id="UP001162811"/>
    </source>
</evidence>
<gene>
    <name evidence="2" type="ORF">NG900_09735</name>
</gene>
<dbReference type="GO" id="GO:0016757">
    <property type="term" value="F:glycosyltransferase activity"/>
    <property type="evidence" value="ECO:0007669"/>
    <property type="project" value="UniProtKB-KW"/>
</dbReference>
<dbReference type="PANTHER" id="PTHR12526">
    <property type="entry name" value="GLYCOSYLTRANSFERASE"/>
    <property type="match status" value="1"/>
</dbReference>
<dbReference type="Pfam" id="PF13692">
    <property type="entry name" value="Glyco_trans_1_4"/>
    <property type="match status" value="1"/>
</dbReference>
<reference evidence="2" key="2">
    <citation type="journal article" date="2023" name="Front. Microbiol.">
        <title>Ralstonia chuxiongensis sp. nov., Ralstonia mojiangensis sp. nov., and Ralstonia soli sp. nov., isolated from tobacco fields, are three novel species in the family Burkholderiaceae.</title>
        <authorList>
            <person name="Lu C.H."/>
            <person name="Zhang Y.Y."/>
            <person name="Jiang N."/>
            <person name="Chen W."/>
            <person name="Shao X."/>
            <person name="Zhao Z.M."/>
            <person name="Lu W.L."/>
            <person name="Hu X."/>
            <person name="Xi Y.X."/>
            <person name="Zou S.Y."/>
            <person name="Wei Q.J."/>
            <person name="Lin Z.L."/>
            <person name="Gong L."/>
            <person name="Gai X.T."/>
            <person name="Zhang L.Q."/>
            <person name="Li J.Y."/>
            <person name="Jin Y."/>
            <person name="Xia Z.Y."/>
        </authorList>
    </citation>
    <scope>NUCLEOTIDE SEQUENCE</scope>
    <source>
        <strain evidence="2">21MJYT02-11</strain>
    </source>
</reference>
<dbReference type="Pfam" id="PF13439">
    <property type="entry name" value="Glyco_transf_4"/>
    <property type="match status" value="1"/>
</dbReference>
<dbReference type="EMBL" id="JAMXHT010000003">
    <property type="protein sequence ID" value="MCO5398475.1"/>
    <property type="molecule type" value="Genomic_DNA"/>
</dbReference>
<dbReference type="RefSeq" id="WP_252679684.1">
    <property type="nucleotide sequence ID" value="NZ_JAMXHT010000003.1"/>
</dbReference>
<dbReference type="Proteomes" id="UP001162811">
    <property type="component" value="Unassembled WGS sequence"/>
</dbReference>
<feature type="domain" description="Glycosyltransferase subfamily 4-like N-terminal" evidence="1">
    <location>
        <begin position="13"/>
        <end position="167"/>
    </location>
</feature>
<keyword evidence="3" id="KW-1185">Reference proteome</keyword>
<protein>
    <submittedName>
        <fullName evidence="2">Glycosyltransferase</fullName>
        <ecNumber evidence="2">2.4.-.-</ecNumber>
    </submittedName>
</protein>
<dbReference type="PANTHER" id="PTHR12526:SF636">
    <property type="entry name" value="BLL3647 PROTEIN"/>
    <property type="match status" value="1"/>
</dbReference>
<dbReference type="SUPFAM" id="SSF53756">
    <property type="entry name" value="UDP-Glycosyltransferase/glycogen phosphorylase"/>
    <property type="match status" value="1"/>
</dbReference>
<dbReference type="Gene3D" id="3.40.50.2000">
    <property type="entry name" value="Glycogen Phosphorylase B"/>
    <property type="match status" value="2"/>
</dbReference>
<comment type="caution">
    <text evidence="2">The sequence shown here is derived from an EMBL/GenBank/DDBJ whole genome shotgun (WGS) entry which is preliminary data.</text>
</comment>
<proteinExistence type="predicted"/>
<dbReference type="InterPro" id="IPR028098">
    <property type="entry name" value="Glyco_trans_4-like_N"/>
</dbReference>
<keyword evidence="2" id="KW-0328">Glycosyltransferase</keyword>
<organism evidence="2 3">
    <name type="scientific">Ralstonia soli</name>
    <dbReference type="NCBI Taxonomy" id="2953896"/>
    <lineage>
        <taxon>Bacteria</taxon>
        <taxon>Pseudomonadati</taxon>
        <taxon>Pseudomonadota</taxon>
        <taxon>Betaproteobacteria</taxon>
        <taxon>Burkholderiales</taxon>
        <taxon>Burkholderiaceae</taxon>
        <taxon>Ralstonia</taxon>
    </lineage>
</organism>